<evidence type="ECO:0000313" key="2">
    <source>
        <dbReference type="Proteomes" id="UP000663841"/>
    </source>
</evidence>
<name>A0A8H3GB62_9AGAM</name>
<dbReference type="AlphaFoldDB" id="A0A8H3GB62"/>
<gene>
    <name evidence="1" type="ORF">RDB_LOCUS110780</name>
</gene>
<sequence>MTMITEPSSHSEIMIHQPDSFDPSLSREQFDIEKFMGKWHVVQSTLPLWKSRSDVTITYSRIQVPPSSDIVKFDDIVEYRSRASPGSARSRVVGVDTLVATPHGAPEGYKSGVSYHWRGKGWLMIATSNWQVLGYNPDLGWAVTYFSKTLFTPAGLDVYVRDPTRVDEEVVKGILEATKRVGEEIGKLAEGFFEVPVTE</sequence>
<accession>A0A8H3GB62</accession>
<dbReference type="Gene3D" id="2.40.128.20">
    <property type="match status" value="1"/>
</dbReference>
<evidence type="ECO:0000313" key="1">
    <source>
        <dbReference type="EMBL" id="CAE6445301.1"/>
    </source>
</evidence>
<comment type="caution">
    <text evidence="1">The sequence shown here is derived from an EMBL/GenBank/DDBJ whole genome shotgun (WGS) entry which is preliminary data.</text>
</comment>
<organism evidence="1 2">
    <name type="scientific">Rhizoctonia solani</name>
    <dbReference type="NCBI Taxonomy" id="456999"/>
    <lineage>
        <taxon>Eukaryota</taxon>
        <taxon>Fungi</taxon>
        <taxon>Dikarya</taxon>
        <taxon>Basidiomycota</taxon>
        <taxon>Agaricomycotina</taxon>
        <taxon>Agaricomycetes</taxon>
        <taxon>Cantharellales</taxon>
        <taxon>Ceratobasidiaceae</taxon>
        <taxon>Rhizoctonia</taxon>
    </lineage>
</organism>
<proteinExistence type="predicted"/>
<dbReference type="SUPFAM" id="SSF50814">
    <property type="entry name" value="Lipocalins"/>
    <property type="match status" value="1"/>
</dbReference>
<evidence type="ECO:0008006" key="3">
    <source>
        <dbReference type="Google" id="ProtNLM"/>
    </source>
</evidence>
<protein>
    <recommendedName>
        <fullName evidence="3">TrfA domain protein</fullName>
    </recommendedName>
</protein>
<dbReference type="InterPro" id="IPR012674">
    <property type="entry name" value="Calycin"/>
</dbReference>
<dbReference type="Proteomes" id="UP000663841">
    <property type="component" value="Unassembled WGS sequence"/>
</dbReference>
<reference evidence="1" key="1">
    <citation type="submission" date="2021-01" db="EMBL/GenBank/DDBJ databases">
        <authorList>
            <person name="Kaushik A."/>
        </authorList>
    </citation>
    <scope>NUCLEOTIDE SEQUENCE</scope>
    <source>
        <strain evidence="1">AG3-T5</strain>
    </source>
</reference>
<dbReference type="EMBL" id="CAJMWW010000111">
    <property type="protein sequence ID" value="CAE6445301.1"/>
    <property type="molecule type" value="Genomic_DNA"/>
</dbReference>